<evidence type="ECO:0000256" key="5">
    <source>
        <dbReference type="ARBA" id="ARBA00023157"/>
    </source>
</evidence>
<dbReference type="GO" id="GO:0000139">
    <property type="term" value="C:Golgi membrane"/>
    <property type="evidence" value="ECO:0007669"/>
    <property type="project" value="TreeGrafter"/>
</dbReference>
<comment type="pathway">
    <text evidence="2">Protein modification; protein glycosylation.</text>
</comment>
<dbReference type="InterPro" id="IPR050749">
    <property type="entry name" value="Glycosyl_Hydrolase_47"/>
</dbReference>
<reference evidence="8 9" key="1">
    <citation type="journal article" date="2013" name="Curr. Biol.">
        <title>The Genome of the Foraminiferan Reticulomyxa filosa.</title>
        <authorList>
            <person name="Glockner G."/>
            <person name="Hulsmann N."/>
            <person name="Schleicher M."/>
            <person name="Noegel A.A."/>
            <person name="Eichinger L."/>
            <person name="Gallinger C."/>
            <person name="Pawlowski J."/>
            <person name="Sierra R."/>
            <person name="Euteneuer U."/>
            <person name="Pillet L."/>
            <person name="Moustafa A."/>
            <person name="Platzer M."/>
            <person name="Groth M."/>
            <person name="Szafranski K."/>
            <person name="Schliwa M."/>
        </authorList>
    </citation>
    <scope>NUCLEOTIDE SEQUENCE [LARGE SCALE GENOMIC DNA]</scope>
</reference>
<proteinExistence type="inferred from homology"/>
<dbReference type="SUPFAM" id="SSF48225">
    <property type="entry name" value="Seven-hairpin glycosidases"/>
    <property type="match status" value="1"/>
</dbReference>
<dbReference type="InterPro" id="IPR001382">
    <property type="entry name" value="Glyco_hydro_47"/>
</dbReference>
<feature type="non-terminal residue" evidence="8">
    <location>
        <position position="1"/>
    </location>
</feature>
<dbReference type="InterPro" id="IPR036026">
    <property type="entry name" value="Seven-hairpin_glycosidases"/>
</dbReference>
<evidence type="ECO:0000256" key="3">
    <source>
        <dbReference type="ARBA" id="ARBA00007658"/>
    </source>
</evidence>
<evidence type="ECO:0000313" key="8">
    <source>
        <dbReference type="EMBL" id="ETO15260.1"/>
    </source>
</evidence>
<dbReference type="EC" id="3.2.1.-" evidence="7"/>
<dbReference type="Pfam" id="PF01532">
    <property type="entry name" value="Glyco_hydro_47"/>
    <property type="match status" value="1"/>
</dbReference>
<keyword evidence="7" id="KW-0326">Glycosidase</keyword>
<gene>
    <name evidence="8" type="ORF">RFI_22104</name>
</gene>
<comment type="similarity">
    <text evidence="3 7">Belongs to the glycosyl hydrolase 47 family.</text>
</comment>
<dbReference type="Proteomes" id="UP000023152">
    <property type="component" value="Unassembled WGS sequence"/>
</dbReference>
<comment type="cofactor">
    <cofactor evidence="1">
        <name>Ca(2+)</name>
        <dbReference type="ChEBI" id="CHEBI:29108"/>
    </cofactor>
</comment>
<dbReference type="OMA" id="DQKNEIY"/>
<dbReference type="GO" id="GO:0004571">
    <property type="term" value="F:mannosyl-oligosaccharide 1,2-alpha-mannosidase activity"/>
    <property type="evidence" value="ECO:0007669"/>
    <property type="project" value="InterPro"/>
</dbReference>
<dbReference type="OrthoDB" id="8118055at2759"/>
<name>X6MQ88_RETFI</name>
<evidence type="ECO:0000256" key="4">
    <source>
        <dbReference type="ARBA" id="ARBA00022801"/>
    </source>
</evidence>
<organism evidence="8 9">
    <name type="scientific">Reticulomyxa filosa</name>
    <dbReference type="NCBI Taxonomy" id="46433"/>
    <lineage>
        <taxon>Eukaryota</taxon>
        <taxon>Sar</taxon>
        <taxon>Rhizaria</taxon>
        <taxon>Retaria</taxon>
        <taxon>Foraminifera</taxon>
        <taxon>Monothalamids</taxon>
        <taxon>Reticulomyxidae</taxon>
        <taxon>Reticulomyxa</taxon>
    </lineage>
</organism>
<evidence type="ECO:0000256" key="1">
    <source>
        <dbReference type="ARBA" id="ARBA00001913"/>
    </source>
</evidence>
<dbReference type="AlphaFoldDB" id="X6MQ88"/>
<evidence type="ECO:0000256" key="7">
    <source>
        <dbReference type="RuleBase" id="RU361193"/>
    </source>
</evidence>
<dbReference type="GO" id="GO:0005975">
    <property type="term" value="P:carbohydrate metabolic process"/>
    <property type="evidence" value="ECO:0007669"/>
    <property type="project" value="InterPro"/>
</dbReference>
<dbReference type="GO" id="GO:0005783">
    <property type="term" value="C:endoplasmic reticulum"/>
    <property type="evidence" value="ECO:0007669"/>
    <property type="project" value="TreeGrafter"/>
</dbReference>
<protein>
    <recommendedName>
        <fullName evidence="7">alpha-1,2-Mannosidase</fullName>
        <ecNumber evidence="7">3.2.1.-</ecNumber>
    </recommendedName>
</protein>
<comment type="caution">
    <text evidence="8">The sequence shown here is derived from an EMBL/GenBank/DDBJ whole genome shotgun (WGS) entry which is preliminary data.</text>
</comment>
<dbReference type="InterPro" id="IPR012341">
    <property type="entry name" value="6hp_glycosidase-like_sf"/>
</dbReference>
<accession>X6MQ88</accession>
<keyword evidence="9" id="KW-1185">Reference proteome</keyword>
<dbReference type="GO" id="GO:0005509">
    <property type="term" value="F:calcium ion binding"/>
    <property type="evidence" value="ECO:0007669"/>
    <property type="project" value="InterPro"/>
</dbReference>
<evidence type="ECO:0000256" key="6">
    <source>
        <dbReference type="PIRSR" id="PIRSR601382-3"/>
    </source>
</evidence>
<dbReference type="PRINTS" id="PR00747">
    <property type="entry name" value="GLYHDRLASE47"/>
</dbReference>
<evidence type="ECO:0000256" key="2">
    <source>
        <dbReference type="ARBA" id="ARBA00004922"/>
    </source>
</evidence>
<dbReference type="Gene3D" id="1.50.10.10">
    <property type="match status" value="1"/>
</dbReference>
<keyword evidence="5 6" id="KW-1015">Disulfide bond</keyword>
<dbReference type="EMBL" id="ASPP01019316">
    <property type="protein sequence ID" value="ETO15260.1"/>
    <property type="molecule type" value="Genomic_DNA"/>
</dbReference>
<dbReference type="PANTHER" id="PTHR11742">
    <property type="entry name" value="MANNOSYL-OLIGOSACCHARIDE ALPHA-1,2-MANNOSIDASE-RELATED"/>
    <property type="match status" value="1"/>
</dbReference>
<feature type="disulfide bond" evidence="6">
    <location>
        <begin position="181"/>
        <end position="233"/>
    </location>
</feature>
<sequence>NKAIELADRLLPAFATTKGIPKSLVNLANGELKNYGWTKDRSVLAEVGSNQMELFTLAHLTSNAIYYHKSKQVYDLLAQMEKPFGLYGRLIETDTAQFASNEQVYSIGAMSDSFYEYLLKTWIVTDYEYKDGLRMYLDSIDNLNRHLLRLVVDAKRDNRKFLFYGELWFGRFRGRMEELSCFMPGLLALGYFHSTLREKDSSKAEARLSTDELRLIQSRDTHLKLAHTLLESCVSVLSFSFLFLI</sequence>
<evidence type="ECO:0000313" key="9">
    <source>
        <dbReference type="Proteomes" id="UP000023152"/>
    </source>
</evidence>
<dbReference type="PANTHER" id="PTHR11742:SF6">
    <property type="entry name" value="MANNOSYL-OLIGOSACCHARIDE ALPHA-1,2-MANNOSIDASE IA-RELATED"/>
    <property type="match status" value="1"/>
</dbReference>
<keyword evidence="4 7" id="KW-0378">Hydrolase</keyword>